<dbReference type="Pfam" id="PF01076">
    <property type="entry name" value="Mob_Pre"/>
    <property type="match status" value="1"/>
</dbReference>
<reference evidence="2 3" key="1">
    <citation type="journal article" date="2019" name="Int. J. Syst. Evol. Microbiol.">
        <title>The Global Catalogue of Microorganisms (GCM) 10K type strain sequencing project: providing services to taxonomists for standard genome sequencing and annotation.</title>
        <authorList>
            <consortium name="The Broad Institute Genomics Platform"/>
            <consortium name="The Broad Institute Genome Sequencing Center for Infectious Disease"/>
            <person name="Wu L."/>
            <person name="Ma J."/>
        </authorList>
    </citation>
    <scope>NUCLEOTIDE SEQUENCE [LARGE SCALE GENOMIC DNA]</scope>
    <source>
        <strain evidence="2 3">XZGYJ-43</strain>
    </source>
</reference>
<sequence length="131" mass="15026">MCFGEAPGGASEPRRAPELCLQSVVCYASRRSSYLEGAHRPMSYAVLRMQKFKQPDLKGIQFHNQRERESQTNMDIDPERTKDNYDLIHAGPIDYNQHVNGRIEEARKRKPKSAKMPFGWPVFGVIRSGLF</sequence>
<evidence type="ECO:0000313" key="2">
    <source>
        <dbReference type="EMBL" id="MFC7198569.1"/>
    </source>
</evidence>
<keyword evidence="3" id="KW-1185">Reference proteome</keyword>
<gene>
    <name evidence="2" type="ORF">ACFQJ9_03795</name>
</gene>
<accession>A0ABD5Z078</accession>
<dbReference type="Gene3D" id="3.30.930.30">
    <property type="match status" value="1"/>
</dbReference>
<dbReference type="Proteomes" id="UP001596447">
    <property type="component" value="Unassembled WGS sequence"/>
</dbReference>
<feature type="region of interest" description="Disordered" evidence="1">
    <location>
        <begin position="61"/>
        <end position="80"/>
    </location>
</feature>
<comment type="caution">
    <text evidence="2">The sequence shown here is derived from an EMBL/GenBank/DDBJ whole genome shotgun (WGS) entry which is preliminary data.</text>
</comment>
<dbReference type="RefSeq" id="WP_382267984.1">
    <property type="nucleotide sequence ID" value="NZ_JBHTAR010000007.1"/>
</dbReference>
<dbReference type="EMBL" id="JBHTAR010000007">
    <property type="protein sequence ID" value="MFC7198569.1"/>
    <property type="molecule type" value="Genomic_DNA"/>
</dbReference>
<dbReference type="AlphaFoldDB" id="A0ABD5Z078"/>
<protein>
    <submittedName>
        <fullName evidence="2">Plasmid recombination protein</fullName>
    </submittedName>
</protein>
<name>A0ABD5Z078_9EURY</name>
<proteinExistence type="predicted"/>
<dbReference type="InterPro" id="IPR001668">
    <property type="entry name" value="Mob_Pre"/>
</dbReference>
<organism evidence="2 3">
    <name type="scientific">Halospeciosus flavus</name>
    <dbReference type="NCBI Taxonomy" id="3032283"/>
    <lineage>
        <taxon>Archaea</taxon>
        <taxon>Methanobacteriati</taxon>
        <taxon>Methanobacteriota</taxon>
        <taxon>Stenosarchaea group</taxon>
        <taxon>Halobacteria</taxon>
        <taxon>Halobacteriales</taxon>
        <taxon>Halobacteriaceae</taxon>
        <taxon>Halospeciosus</taxon>
    </lineage>
</organism>
<dbReference type="CDD" id="cd17242">
    <property type="entry name" value="MobM_relaxase"/>
    <property type="match status" value="1"/>
</dbReference>
<evidence type="ECO:0000256" key="1">
    <source>
        <dbReference type="SAM" id="MobiDB-lite"/>
    </source>
</evidence>
<evidence type="ECO:0000313" key="3">
    <source>
        <dbReference type="Proteomes" id="UP001596447"/>
    </source>
</evidence>